<evidence type="ECO:0000313" key="1">
    <source>
        <dbReference type="EMBL" id="SHK67811.1"/>
    </source>
</evidence>
<proteinExistence type="predicted"/>
<dbReference type="STRING" id="1830138.SAMN05443507_11965"/>
<evidence type="ECO:0000313" key="2">
    <source>
        <dbReference type="Proteomes" id="UP000184016"/>
    </source>
</evidence>
<evidence type="ECO:0008006" key="3">
    <source>
        <dbReference type="Google" id="ProtNLM"/>
    </source>
</evidence>
<dbReference type="AlphaFoldDB" id="A0A1M6UF79"/>
<dbReference type="EMBL" id="FRAF01000019">
    <property type="protein sequence ID" value="SHK67811.1"/>
    <property type="molecule type" value="Genomic_DNA"/>
</dbReference>
<reference evidence="2" key="1">
    <citation type="submission" date="2016-11" db="EMBL/GenBank/DDBJ databases">
        <authorList>
            <person name="Varghese N."/>
            <person name="Submissions S."/>
        </authorList>
    </citation>
    <scope>NUCLEOTIDE SEQUENCE [LARGE SCALE GENOMIC DNA]</scope>
    <source>
        <strain evidence="2">USBA-503</strain>
    </source>
</reference>
<organism evidence="1 2">
    <name type="scientific">Alicyclobacillus tolerans</name>
    <dbReference type="NCBI Taxonomy" id="90970"/>
    <lineage>
        <taxon>Bacteria</taxon>
        <taxon>Bacillati</taxon>
        <taxon>Bacillota</taxon>
        <taxon>Bacilli</taxon>
        <taxon>Bacillales</taxon>
        <taxon>Alicyclobacillaceae</taxon>
        <taxon>Alicyclobacillus</taxon>
    </lineage>
</organism>
<gene>
    <name evidence="1" type="ORF">SAMN05443507_11965</name>
</gene>
<protein>
    <recommendedName>
        <fullName evidence="3">KOW motif-containing protein</fullName>
    </recommendedName>
</protein>
<dbReference type="Proteomes" id="UP000184016">
    <property type="component" value="Unassembled WGS sequence"/>
</dbReference>
<sequence length="125" mass="14437">MAREFQVGEFVRIVALDEYCGQIGQVIRVFQATCHVKVTGVARIYLRSELLPARVRLIRVRNSRPIPNVKLMPWAIHQLAKDLEHQGLMVSRTHYGLHTAPAYDIEVSYYPVGRCIQEMVLQHIR</sequence>
<accession>A0A1M6UF79</accession>
<keyword evidence="2" id="KW-1185">Reference proteome</keyword>
<name>A0A1M6UF79_9BACL</name>
<dbReference type="RefSeq" id="WP_072874675.1">
    <property type="nucleotide sequence ID" value="NZ_FRAF01000019.1"/>
</dbReference>